<dbReference type="GO" id="GO:0016020">
    <property type="term" value="C:membrane"/>
    <property type="evidence" value="ECO:0007669"/>
    <property type="project" value="UniProtKB-SubCell"/>
</dbReference>
<feature type="transmembrane region" description="Helical" evidence="9">
    <location>
        <begin position="157"/>
        <end position="178"/>
    </location>
</feature>
<reference evidence="11 12" key="1">
    <citation type="journal article" date="2018" name="Genome Announc.">
        <title>Complete genomes of two Megasphaera elsdenii strains, NCIMB 702410 and ATCC 25940.</title>
        <authorList>
            <person name="Hatmaker E.A."/>
            <person name="O'Dell K."/>
            <person name="Riley L.A."/>
            <person name="Klingeman D.M."/>
            <person name="Guss A.M."/>
        </authorList>
    </citation>
    <scope>NUCLEOTIDE SEQUENCE [LARGE SCALE GENOMIC DNA]</scope>
    <source>
        <strain evidence="11 12">NCIMB702410</strain>
    </source>
</reference>
<dbReference type="Gene3D" id="1.10.3430.10">
    <property type="entry name" value="Ammonium transporter AmtB like domains"/>
    <property type="match status" value="1"/>
</dbReference>
<name>A0A2S0M903_MEGEL</name>
<proteinExistence type="inferred from homology"/>
<dbReference type="EMBL" id="CP027569">
    <property type="protein sequence ID" value="AVO27950.1"/>
    <property type="molecule type" value="Genomic_DNA"/>
</dbReference>
<feature type="transmembrane region" description="Helical" evidence="9">
    <location>
        <begin position="199"/>
        <end position="216"/>
    </location>
</feature>
<keyword evidence="5 9" id="KW-1133">Transmembrane helix</keyword>
<dbReference type="Pfam" id="PF00543">
    <property type="entry name" value="P-II"/>
    <property type="match status" value="1"/>
</dbReference>
<gene>
    <name evidence="11" type="ORF">C6Y28_10140</name>
</gene>
<comment type="subcellular location">
    <subcellularLocation>
        <location evidence="1">Membrane</location>
        <topology evidence="1">Multi-pass membrane protein</topology>
    </subcellularLocation>
</comment>
<evidence type="ECO:0000256" key="7">
    <source>
        <dbReference type="ARBA" id="ARBA00023177"/>
    </source>
</evidence>
<evidence type="ECO:0000256" key="4">
    <source>
        <dbReference type="ARBA" id="ARBA00022692"/>
    </source>
</evidence>
<dbReference type="PROSITE" id="PS00638">
    <property type="entry name" value="PII_GLNB_CTER"/>
    <property type="match status" value="1"/>
</dbReference>
<feature type="transmembrane region" description="Helical" evidence="9">
    <location>
        <begin position="320"/>
        <end position="340"/>
    </location>
</feature>
<evidence type="ECO:0000256" key="8">
    <source>
        <dbReference type="RuleBase" id="RU003936"/>
    </source>
</evidence>
<feature type="transmembrane region" description="Helical" evidence="9">
    <location>
        <begin position="236"/>
        <end position="257"/>
    </location>
</feature>
<dbReference type="PROSITE" id="PS51343">
    <property type="entry name" value="PII_GLNB_DOM"/>
    <property type="match status" value="1"/>
</dbReference>
<evidence type="ECO:0000313" key="12">
    <source>
        <dbReference type="Proteomes" id="UP000238358"/>
    </source>
</evidence>
<dbReference type="InterPro" id="IPR011322">
    <property type="entry name" value="N-reg_PII-like_a/b"/>
</dbReference>
<sequence length="575" mass="60857">MSYSAIDTLWILMAAVLVFFMQPGFAMLEAGLTRAKNAGNIVMKNFMDFALATLVFWLAGFGLMFGQDLSGLIGVPDFFAQQVDFTAGTPYPDLAFLLFQTVLCAVTTAIVSGAMAERTKFSSYCLVTIIISLIIYPVAGHWVWGGGWLGALGFHDFAGASVVSLTGGICALTGAKALGPRIGKYNQDGSVNAIPGHSLPLACLGMFILWFGWFGFNGGQTLSLSGEQTLLKAAAIFFITNIAAAAGMTAAMVTTWIRYGKPDVSMTLDGCLAALVAITAGCDVVSVPGAFFIGAIAGVVVVFLIEFIDQKLRIDDPIGAIAAHGGCGALGTILTGLFSVKDGLLYTGDTHLLLVQIAGVAAIGLFVFVAMTLVFRILQATIGLRVSAAEEINGLDFKENGLVPAYGLDRSDSLEYLSEALKAGEAPQGAKEIPLDQVIPDSVMASPQPVGGHAMYNVTIITDEKRFETLKDAMEAIGITGMTITRALGFGIEKGRTEFYRGAKVSAKLLPKVRVEMVVSKVSPRTIIETAKKVLYTGNYGDGKVFVSTIDNAVKIRTGEEGYDALQDYPVAAKK</sequence>
<evidence type="ECO:0000256" key="1">
    <source>
        <dbReference type="ARBA" id="ARBA00004141"/>
    </source>
</evidence>
<evidence type="ECO:0000256" key="3">
    <source>
        <dbReference type="ARBA" id="ARBA00022448"/>
    </source>
</evidence>
<comment type="similarity">
    <text evidence="8">Belongs to the P(II) protein family.</text>
</comment>
<organism evidence="11 12">
    <name type="scientific">Megasphaera elsdenii</name>
    <dbReference type="NCBI Taxonomy" id="907"/>
    <lineage>
        <taxon>Bacteria</taxon>
        <taxon>Bacillati</taxon>
        <taxon>Bacillota</taxon>
        <taxon>Negativicutes</taxon>
        <taxon>Veillonellales</taxon>
        <taxon>Veillonellaceae</taxon>
        <taxon>Megasphaera</taxon>
    </lineage>
</organism>
<evidence type="ECO:0000256" key="9">
    <source>
        <dbReference type="SAM" id="Phobius"/>
    </source>
</evidence>
<accession>A0A2S0M903</accession>
<dbReference type="InterPro" id="IPR001905">
    <property type="entry name" value="Ammonium_transpt"/>
</dbReference>
<protein>
    <submittedName>
        <fullName evidence="11">Adenylate cyclase</fullName>
    </submittedName>
</protein>
<evidence type="ECO:0000256" key="5">
    <source>
        <dbReference type="ARBA" id="ARBA00022989"/>
    </source>
</evidence>
<dbReference type="GO" id="GO:0097272">
    <property type="term" value="P:ammonium homeostasis"/>
    <property type="evidence" value="ECO:0007669"/>
    <property type="project" value="TreeGrafter"/>
</dbReference>
<dbReference type="InterPro" id="IPR029020">
    <property type="entry name" value="Ammonium/urea_transptr"/>
</dbReference>
<evidence type="ECO:0000256" key="6">
    <source>
        <dbReference type="ARBA" id="ARBA00023136"/>
    </source>
</evidence>
<evidence type="ECO:0000313" key="11">
    <source>
        <dbReference type="EMBL" id="AVO27950.1"/>
    </source>
</evidence>
<dbReference type="OrthoDB" id="9814202at2"/>
<dbReference type="GO" id="GO:0008519">
    <property type="term" value="F:ammonium channel activity"/>
    <property type="evidence" value="ECO:0007669"/>
    <property type="project" value="InterPro"/>
</dbReference>
<feature type="transmembrane region" description="Helical" evidence="9">
    <location>
        <begin position="352"/>
        <end position="375"/>
    </location>
</feature>
<keyword evidence="3" id="KW-0813">Transport</keyword>
<feature type="transmembrane region" description="Helical" evidence="9">
    <location>
        <begin position="123"/>
        <end position="145"/>
    </location>
</feature>
<feature type="transmembrane region" description="Helical" evidence="9">
    <location>
        <begin position="287"/>
        <end position="308"/>
    </location>
</feature>
<keyword evidence="6 9" id="KW-0472">Membrane</keyword>
<dbReference type="PANTHER" id="PTHR11730">
    <property type="entry name" value="AMMONIUM TRANSPORTER"/>
    <property type="match status" value="1"/>
</dbReference>
<dbReference type="SUPFAM" id="SSF111352">
    <property type="entry name" value="Ammonium transporter"/>
    <property type="match status" value="1"/>
</dbReference>
<dbReference type="InterPro" id="IPR024041">
    <property type="entry name" value="NH4_transpt_AmtB-like_dom"/>
</dbReference>
<keyword evidence="4 9" id="KW-0812">Transmembrane</keyword>
<feature type="transmembrane region" description="Helical" evidence="9">
    <location>
        <begin position="6"/>
        <end position="28"/>
    </location>
</feature>
<comment type="similarity">
    <text evidence="2">Belongs to the ammonia transporter channel (TC 1.A.11.2) family.</text>
</comment>
<dbReference type="SUPFAM" id="SSF54913">
    <property type="entry name" value="GlnB-like"/>
    <property type="match status" value="1"/>
</dbReference>
<dbReference type="InterPro" id="IPR002187">
    <property type="entry name" value="N-reg_PII"/>
</dbReference>
<feature type="transmembrane region" description="Helical" evidence="9">
    <location>
        <begin position="94"/>
        <end position="116"/>
    </location>
</feature>
<dbReference type="PRINTS" id="PR00340">
    <property type="entry name" value="PIIGLNB"/>
</dbReference>
<feature type="transmembrane region" description="Helical" evidence="9">
    <location>
        <begin position="49"/>
        <end position="66"/>
    </location>
</feature>
<dbReference type="Proteomes" id="UP000238358">
    <property type="component" value="Chromosome"/>
</dbReference>
<dbReference type="GO" id="GO:0030234">
    <property type="term" value="F:enzyme regulator activity"/>
    <property type="evidence" value="ECO:0007669"/>
    <property type="project" value="InterPro"/>
</dbReference>
<dbReference type="SMART" id="SM00938">
    <property type="entry name" value="P-II"/>
    <property type="match status" value="1"/>
</dbReference>
<dbReference type="RefSeq" id="WP_027895619.1">
    <property type="nucleotide sequence ID" value="NZ_CP027569.1"/>
</dbReference>
<dbReference type="PANTHER" id="PTHR11730:SF89">
    <property type="entry name" value="AMMONIUM TRANSPORTER SLL0108-RELATED"/>
    <property type="match status" value="1"/>
</dbReference>
<dbReference type="NCBIfam" id="TIGR00836">
    <property type="entry name" value="amt"/>
    <property type="match status" value="1"/>
</dbReference>
<feature type="domain" description="Ammonium transporter AmtB-like" evidence="10">
    <location>
        <begin position="9"/>
        <end position="400"/>
    </location>
</feature>
<dbReference type="AlphaFoldDB" id="A0A2S0M903"/>
<dbReference type="Gene3D" id="3.30.70.120">
    <property type="match status" value="1"/>
</dbReference>
<evidence type="ECO:0000259" key="10">
    <source>
        <dbReference type="Pfam" id="PF00909"/>
    </source>
</evidence>
<dbReference type="Pfam" id="PF00909">
    <property type="entry name" value="Ammonium_transp"/>
    <property type="match status" value="1"/>
</dbReference>
<dbReference type="InterPro" id="IPR017918">
    <property type="entry name" value="N-reg_PII_CS"/>
</dbReference>
<dbReference type="GO" id="GO:0006808">
    <property type="term" value="P:regulation of nitrogen utilization"/>
    <property type="evidence" value="ECO:0007669"/>
    <property type="project" value="InterPro"/>
</dbReference>
<keyword evidence="7" id="KW-0924">Ammonia transport</keyword>
<evidence type="ECO:0000256" key="2">
    <source>
        <dbReference type="ARBA" id="ARBA00005887"/>
    </source>
</evidence>
<dbReference type="InterPro" id="IPR015867">
    <property type="entry name" value="N-reg_PII/ATP_PRibTrfase_C"/>
</dbReference>